<dbReference type="PROSITE" id="PS51078">
    <property type="entry name" value="ICLR_ED"/>
    <property type="match status" value="1"/>
</dbReference>
<dbReference type="InterPro" id="IPR050707">
    <property type="entry name" value="HTH_MetabolicPath_Reg"/>
</dbReference>
<reference evidence="2" key="2">
    <citation type="submission" date="2020-09" db="EMBL/GenBank/DDBJ databases">
        <authorList>
            <person name="Sun Q."/>
            <person name="Sedlacek I."/>
        </authorList>
    </citation>
    <scope>NUCLEOTIDE SEQUENCE</scope>
    <source>
        <strain evidence="2">CCM 7897</strain>
    </source>
</reference>
<accession>A0A917C5L4</accession>
<dbReference type="GO" id="GO:0045892">
    <property type="term" value="P:negative regulation of DNA-templated transcription"/>
    <property type="evidence" value="ECO:0007669"/>
    <property type="project" value="TreeGrafter"/>
</dbReference>
<gene>
    <name evidence="2" type="ORF">GCM10007301_33910</name>
</gene>
<feature type="domain" description="IclR-ED" evidence="1">
    <location>
        <begin position="27"/>
        <end position="209"/>
    </location>
</feature>
<dbReference type="AlphaFoldDB" id="A0A917C5L4"/>
<evidence type="ECO:0000259" key="1">
    <source>
        <dbReference type="PROSITE" id="PS51078"/>
    </source>
</evidence>
<dbReference type="Proteomes" id="UP000606044">
    <property type="component" value="Unassembled WGS sequence"/>
</dbReference>
<dbReference type="GO" id="GO:0003700">
    <property type="term" value="F:DNA-binding transcription factor activity"/>
    <property type="evidence" value="ECO:0007669"/>
    <property type="project" value="TreeGrafter"/>
</dbReference>
<protein>
    <recommendedName>
        <fullName evidence="1">IclR-ED domain-containing protein</fullName>
    </recommendedName>
</protein>
<proteinExistence type="predicted"/>
<dbReference type="Gene3D" id="3.30.450.40">
    <property type="match status" value="1"/>
</dbReference>
<evidence type="ECO:0000313" key="3">
    <source>
        <dbReference type="Proteomes" id="UP000606044"/>
    </source>
</evidence>
<dbReference type="SUPFAM" id="SSF55781">
    <property type="entry name" value="GAF domain-like"/>
    <property type="match status" value="1"/>
</dbReference>
<dbReference type="InterPro" id="IPR014757">
    <property type="entry name" value="Tscrpt_reg_IclR_C"/>
</dbReference>
<dbReference type="InterPro" id="IPR029016">
    <property type="entry name" value="GAF-like_dom_sf"/>
</dbReference>
<dbReference type="PANTHER" id="PTHR30136:SF39">
    <property type="entry name" value="TRANSCRIPTIONAL REGULATORY PROTEIN"/>
    <property type="match status" value="1"/>
</dbReference>
<dbReference type="EMBL" id="BMCT01000005">
    <property type="protein sequence ID" value="GGF71454.1"/>
    <property type="molecule type" value="Genomic_DNA"/>
</dbReference>
<keyword evidence="3" id="KW-1185">Reference proteome</keyword>
<dbReference type="GO" id="GO:0003677">
    <property type="term" value="F:DNA binding"/>
    <property type="evidence" value="ECO:0007669"/>
    <property type="project" value="TreeGrafter"/>
</dbReference>
<dbReference type="Pfam" id="PF01614">
    <property type="entry name" value="IclR_C"/>
    <property type="match status" value="1"/>
</dbReference>
<sequence>MTALVEEDFLSFDPYTKLYHLGLMPYEIVARAGSDLEFLVLRKSLHPVLERVQAEVGGVASLSVISRNEALCVDVIEGQSDISLNTLKVGSRRPLGAGAASLSLLAALGEEEREAVIQRESERYRKYGNLTAEFVRAACAELPENGHVFNAQIIPGIGAVGVPLFTAAGALACAVSITNTVSRLSPERRRDIALALVQAARAAGFQAMDIA</sequence>
<evidence type="ECO:0000313" key="2">
    <source>
        <dbReference type="EMBL" id="GGF71454.1"/>
    </source>
</evidence>
<name>A0A917C5L4_9HYPH</name>
<organism evidence="2 3">
    <name type="scientific">Azorhizobium oxalatiphilum</name>
    <dbReference type="NCBI Taxonomy" id="980631"/>
    <lineage>
        <taxon>Bacteria</taxon>
        <taxon>Pseudomonadati</taxon>
        <taxon>Pseudomonadota</taxon>
        <taxon>Alphaproteobacteria</taxon>
        <taxon>Hyphomicrobiales</taxon>
        <taxon>Xanthobacteraceae</taxon>
        <taxon>Azorhizobium</taxon>
    </lineage>
</organism>
<dbReference type="PANTHER" id="PTHR30136">
    <property type="entry name" value="HELIX-TURN-HELIX TRANSCRIPTIONAL REGULATOR, ICLR FAMILY"/>
    <property type="match status" value="1"/>
</dbReference>
<comment type="caution">
    <text evidence="2">The sequence shown here is derived from an EMBL/GenBank/DDBJ whole genome shotgun (WGS) entry which is preliminary data.</text>
</comment>
<reference evidence="2" key="1">
    <citation type="journal article" date="2014" name="Int. J. Syst. Evol. Microbiol.">
        <title>Complete genome sequence of Corynebacterium casei LMG S-19264T (=DSM 44701T), isolated from a smear-ripened cheese.</title>
        <authorList>
            <consortium name="US DOE Joint Genome Institute (JGI-PGF)"/>
            <person name="Walter F."/>
            <person name="Albersmeier A."/>
            <person name="Kalinowski J."/>
            <person name="Ruckert C."/>
        </authorList>
    </citation>
    <scope>NUCLEOTIDE SEQUENCE</scope>
    <source>
        <strain evidence="2">CCM 7897</strain>
    </source>
</reference>